<proteinExistence type="predicted"/>
<keyword evidence="2" id="KW-1185">Reference proteome</keyword>
<sequence length="89" mass="10205">PTSDFHTTLVSLHYAQAFRLLLKTSVERNLTSSTYFWRGFASGRARYLVSREINRDGVCLPACLPACRADFLLRHLSLCWLTGVFFHPK</sequence>
<dbReference type="AlphaFoldDB" id="A0AAN8QCN9"/>
<dbReference type="EMBL" id="JAGTTL010000034">
    <property type="protein sequence ID" value="KAK6294846.1"/>
    <property type="molecule type" value="Genomic_DNA"/>
</dbReference>
<accession>A0AAN8QCN9</accession>
<name>A0AAN8QCN9_9TELE</name>
<reference evidence="1 2" key="1">
    <citation type="submission" date="2021-04" db="EMBL/GenBank/DDBJ databases">
        <authorList>
            <person name="De Guttry C."/>
            <person name="Zahm M."/>
            <person name="Klopp C."/>
            <person name="Cabau C."/>
            <person name="Louis A."/>
            <person name="Berthelot C."/>
            <person name="Parey E."/>
            <person name="Roest Crollius H."/>
            <person name="Montfort J."/>
            <person name="Robinson-Rechavi M."/>
            <person name="Bucao C."/>
            <person name="Bouchez O."/>
            <person name="Gislard M."/>
            <person name="Lluch J."/>
            <person name="Milhes M."/>
            <person name="Lampietro C."/>
            <person name="Lopez Roques C."/>
            <person name="Donnadieu C."/>
            <person name="Braasch I."/>
            <person name="Desvignes T."/>
            <person name="Postlethwait J."/>
            <person name="Bobe J."/>
            <person name="Wedekind C."/>
            <person name="Guiguen Y."/>
        </authorList>
    </citation>
    <scope>NUCLEOTIDE SEQUENCE [LARGE SCALE GENOMIC DNA]</scope>
    <source>
        <strain evidence="1">Cs_M1</strain>
        <tissue evidence="1">Blood</tissue>
    </source>
</reference>
<evidence type="ECO:0000313" key="2">
    <source>
        <dbReference type="Proteomes" id="UP001356427"/>
    </source>
</evidence>
<comment type="caution">
    <text evidence="1">The sequence shown here is derived from an EMBL/GenBank/DDBJ whole genome shotgun (WGS) entry which is preliminary data.</text>
</comment>
<protein>
    <submittedName>
        <fullName evidence="1">Uncharacterized protein</fullName>
    </submittedName>
</protein>
<feature type="non-terminal residue" evidence="1">
    <location>
        <position position="1"/>
    </location>
</feature>
<evidence type="ECO:0000313" key="1">
    <source>
        <dbReference type="EMBL" id="KAK6294846.1"/>
    </source>
</evidence>
<organism evidence="1 2">
    <name type="scientific">Coregonus suidteri</name>
    <dbReference type="NCBI Taxonomy" id="861788"/>
    <lineage>
        <taxon>Eukaryota</taxon>
        <taxon>Metazoa</taxon>
        <taxon>Chordata</taxon>
        <taxon>Craniata</taxon>
        <taxon>Vertebrata</taxon>
        <taxon>Euteleostomi</taxon>
        <taxon>Actinopterygii</taxon>
        <taxon>Neopterygii</taxon>
        <taxon>Teleostei</taxon>
        <taxon>Protacanthopterygii</taxon>
        <taxon>Salmoniformes</taxon>
        <taxon>Salmonidae</taxon>
        <taxon>Coregoninae</taxon>
        <taxon>Coregonus</taxon>
    </lineage>
</organism>
<gene>
    <name evidence="1" type="ORF">J4Q44_G00340720</name>
</gene>
<dbReference type="Proteomes" id="UP001356427">
    <property type="component" value="Unassembled WGS sequence"/>
</dbReference>